<accession>A0A1R0GT09</accession>
<dbReference type="STRING" id="133383.A0A1R0GT09"/>
<dbReference type="SMART" id="SM01041">
    <property type="entry name" value="BRO1"/>
    <property type="match status" value="1"/>
</dbReference>
<dbReference type="GO" id="GO:0071467">
    <property type="term" value="P:cellular response to pH"/>
    <property type="evidence" value="ECO:0007669"/>
    <property type="project" value="InterPro"/>
</dbReference>
<dbReference type="PANTHER" id="PTHR40463:SF1">
    <property type="entry name" value="PH-RESPONSE REGULATOR PROTEIN PALC"/>
    <property type="match status" value="1"/>
</dbReference>
<sequence length="509" mass="57603">MYFYMRLPNTKPVSLLDLVKVSNQNDSGVPVLQNPFLEKLLDLTRLREKMRTLLKDADNIHDSFQANALVESISLYMTELQLLKTSVESTDSFEFSEQIVFVWNSSLLENRISGATSFYTKKIRETTKSDLKNSLNNQFSNLRLMKQSFKSGKSGKDLELLNSNTDNSEVLNDEKLEAPKTKSLLIESFVQRSCQSPNLDFELANVLLTLGIAKVFKSYTQFNNFEFYLESEDLMLPFENSTGKNPRDAKPLKAIKNIFPFNKKDGKGSDSRLLSSSKQDFNFAEYEKLLSKVVLELRESAGIFHHILTNVTGRIQLTDLGSSDLNPTVLLILQKLSLADADRLVAGKAVALGYKSNVISRMLLFVSEQYSNVLDLAETIRLDAIQSLNKEFNKSIKRRREFVSGLALIYLAKDAYEKNQFGESVSFINESQSILTKLSKKSSEISNDCSIQSALAYCNSIHNLYIKNNDTFGFEAVPSFESIKSKIPSGRPFNDIISFQNQTQKQAFF</sequence>
<dbReference type="GO" id="GO:0005886">
    <property type="term" value="C:plasma membrane"/>
    <property type="evidence" value="ECO:0007669"/>
    <property type="project" value="TreeGrafter"/>
</dbReference>
<evidence type="ECO:0000256" key="1">
    <source>
        <dbReference type="ARBA" id="ARBA00010997"/>
    </source>
</evidence>
<evidence type="ECO:0000313" key="5">
    <source>
        <dbReference type="EMBL" id="OLY80027.1"/>
    </source>
</evidence>
<evidence type="ECO:0000313" key="4">
    <source>
        <dbReference type="EMBL" id="OLY78972.1"/>
    </source>
</evidence>
<proteinExistence type="inferred from homology"/>
<reference evidence="5 6" key="1">
    <citation type="journal article" date="2016" name="Mol. Biol. Evol.">
        <title>Genome-Wide Survey of Gut Fungi (Harpellales) Reveals the First Horizontally Transferred Ubiquitin Gene from a Mosquito Host.</title>
        <authorList>
            <person name="Wang Y."/>
            <person name="White M.M."/>
            <person name="Kvist S."/>
            <person name="Moncalvo J.M."/>
        </authorList>
    </citation>
    <scope>NUCLEOTIDE SEQUENCE [LARGE SCALE GENOMIC DNA]</scope>
    <source>
        <strain evidence="5 6">ALG-7-W6</strain>
    </source>
</reference>
<dbReference type="Gene3D" id="1.25.40.280">
    <property type="entry name" value="alix/aip1 like domains"/>
    <property type="match status" value="1"/>
</dbReference>
<evidence type="ECO:0000313" key="6">
    <source>
        <dbReference type="Proteomes" id="UP000187455"/>
    </source>
</evidence>
<dbReference type="InterPro" id="IPR004328">
    <property type="entry name" value="BRO1_dom"/>
</dbReference>
<keyword evidence="6" id="KW-1185">Reference proteome</keyword>
<gene>
    <name evidence="5" type="ORF">AYI68_g5890</name>
    <name evidence="4" type="ORF">AYI68_g6970</name>
</gene>
<protein>
    <recommendedName>
        <fullName evidence="2">pH-response regulator protein palC</fullName>
    </recommendedName>
</protein>
<dbReference type="PANTHER" id="PTHR40463">
    <property type="entry name" value="PH-RESPONSE REGULATOR PROTEIN PALC"/>
    <property type="match status" value="1"/>
</dbReference>
<dbReference type="OrthoDB" id="10266451at2759"/>
<comment type="caution">
    <text evidence="5">The sequence shown here is derived from an EMBL/GenBank/DDBJ whole genome shotgun (WGS) entry which is preliminary data.</text>
</comment>
<reference evidence="5" key="2">
    <citation type="submission" date="2017-01" db="EMBL/GenBank/DDBJ databases">
        <authorList>
            <person name="Mah S.A."/>
            <person name="Swanson W.J."/>
            <person name="Moy G.W."/>
            <person name="Vacquier V.D."/>
        </authorList>
    </citation>
    <scope>NUCLEOTIDE SEQUENCE</scope>
    <source>
        <strain evidence="5">ALG-7-W6</strain>
    </source>
</reference>
<dbReference type="EMBL" id="LSSL01005190">
    <property type="protein sequence ID" value="OLY78972.1"/>
    <property type="molecule type" value="Genomic_DNA"/>
</dbReference>
<dbReference type="AlphaFoldDB" id="A0A1R0GT09"/>
<evidence type="ECO:0000256" key="2">
    <source>
        <dbReference type="ARBA" id="ARBA00022193"/>
    </source>
</evidence>
<dbReference type="InterPro" id="IPR037505">
    <property type="entry name" value="pH-resp_palC"/>
</dbReference>
<evidence type="ECO:0000259" key="3">
    <source>
        <dbReference type="PROSITE" id="PS51180"/>
    </source>
</evidence>
<comment type="similarity">
    <text evidence="1">Belongs to the palC family.</text>
</comment>
<organism evidence="5 6">
    <name type="scientific">Smittium mucronatum</name>
    <dbReference type="NCBI Taxonomy" id="133383"/>
    <lineage>
        <taxon>Eukaryota</taxon>
        <taxon>Fungi</taxon>
        <taxon>Fungi incertae sedis</taxon>
        <taxon>Zoopagomycota</taxon>
        <taxon>Kickxellomycotina</taxon>
        <taxon>Harpellomycetes</taxon>
        <taxon>Harpellales</taxon>
        <taxon>Legeriomycetaceae</taxon>
        <taxon>Smittium</taxon>
    </lineage>
</organism>
<dbReference type="InterPro" id="IPR038499">
    <property type="entry name" value="BRO1_sf"/>
</dbReference>
<feature type="domain" description="BRO1" evidence="3">
    <location>
        <begin position="1"/>
        <end position="509"/>
    </location>
</feature>
<dbReference type="Pfam" id="PF03097">
    <property type="entry name" value="BRO1"/>
    <property type="match status" value="1"/>
</dbReference>
<dbReference type="PROSITE" id="PS51180">
    <property type="entry name" value="BRO1"/>
    <property type="match status" value="1"/>
</dbReference>
<dbReference type="EMBL" id="LSSL01003868">
    <property type="protein sequence ID" value="OLY80027.1"/>
    <property type="molecule type" value="Genomic_DNA"/>
</dbReference>
<dbReference type="Proteomes" id="UP000187455">
    <property type="component" value="Unassembled WGS sequence"/>
</dbReference>
<name>A0A1R0GT09_9FUNG</name>